<dbReference type="eggNOG" id="COG1408">
    <property type="taxonomic scope" value="Bacteria"/>
</dbReference>
<feature type="transmembrane region" description="Helical" evidence="3">
    <location>
        <begin position="132"/>
        <end position="155"/>
    </location>
</feature>
<feature type="transmembrane region" description="Helical" evidence="3">
    <location>
        <begin position="107"/>
        <end position="126"/>
    </location>
</feature>
<dbReference type="SUPFAM" id="SSF56300">
    <property type="entry name" value="Metallo-dependent phosphatases"/>
    <property type="match status" value="1"/>
</dbReference>
<dbReference type="AlphaFoldDB" id="L0K948"/>
<dbReference type="InterPro" id="IPR004843">
    <property type="entry name" value="Calcineurin-like_PHP"/>
</dbReference>
<dbReference type="GO" id="GO:0016020">
    <property type="term" value="C:membrane"/>
    <property type="evidence" value="ECO:0007669"/>
    <property type="project" value="GOC"/>
</dbReference>
<dbReference type="HOGENOM" id="CLU_037730_0_0_9"/>
<dbReference type="InterPro" id="IPR029052">
    <property type="entry name" value="Metallo-depent_PP-like"/>
</dbReference>
<keyword evidence="6" id="KW-1185">Reference proteome</keyword>
<keyword evidence="3" id="KW-1133">Transmembrane helix</keyword>
<evidence type="ECO:0000313" key="6">
    <source>
        <dbReference type="Proteomes" id="UP000010880"/>
    </source>
</evidence>
<dbReference type="GO" id="GO:0008758">
    <property type="term" value="F:UDP-2,3-diacylglucosamine hydrolase activity"/>
    <property type="evidence" value="ECO:0007669"/>
    <property type="project" value="TreeGrafter"/>
</dbReference>
<dbReference type="GO" id="GO:0009245">
    <property type="term" value="P:lipid A biosynthetic process"/>
    <property type="evidence" value="ECO:0007669"/>
    <property type="project" value="TreeGrafter"/>
</dbReference>
<feature type="transmembrane region" description="Helical" evidence="3">
    <location>
        <begin position="6"/>
        <end position="23"/>
    </location>
</feature>
<evidence type="ECO:0000313" key="5">
    <source>
        <dbReference type="EMBL" id="AGB41546.1"/>
    </source>
</evidence>
<proteinExistence type="predicted"/>
<accession>L0K948</accession>
<protein>
    <submittedName>
        <fullName evidence="5">Putative phosphoesterase, ICC</fullName>
    </submittedName>
</protein>
<keyword evidence="3" id="KW-0472">Membrane</keyword>
<dbReference type="EMBL" id="CP003359">
    <property type="protein sequence ID" value="AGB41546.1"/>
    <property type="molecule type" value="Genomic_DNA"/>
</dbReference>
<evidence type="ECO:0000256" key="3">
    <source>
        <dbReference type="SAM" id="Phobius"/>
    </source>
</evidence>
<feature type="domain" description="Calcineurin-like phosphoesterase" evidence="4">
    <location>
        <begin position="221"/>
        <end position="382"/>
    </location>
</feature>
<dbReference type="GO" id="GO:0046872">
    <property type="term" value="F:metal ion binding"/>
    <property type="evidence" value="ECO:0007669"/>
    <property type="project" value="UniProtKB-KW"/>
</dbReference>
<keyword evidence="1" id="KW-0479">Metal-binding</keyword>
<dbReference type="KEGG" id="hhl:Halha_1608"/>
<dbReference type="PANTHER" id="PTHR31302">
    <property type="entry name" value="TRANSMEMBRANE PROTEIN WITH METALLOPHOSPHOESTERASE DOMAIN-RELATED"/>
    <property type="match status" value="1"/>
</dbReference>
<evidence type="ECO:0000259" key="4">
    <source>
        <dbReference type="Pfam" id="PF00149"/>
    </source>
</evidence>
<dbReference type="CDD" id="cd00838">
    <property type="entry name" value="MPP_superfamily"/>
    <property type="match status" value="1"/>
</dbReference>
<sequence length="467" mass="51914">MQELVIKVFMSMLGVLLILNFAATKTYKLNAFNIELDLKLSYHPSTTINFPPIGKIVADTHLTPLDLEVTLQSIHQEKLASIIENVQQKEELVVLLKERAKQILQLFIIRLLILSALAGMVGAGTVELTHATVMKGLVIGVVVVLSLGLGTYYTYNLSAFDDPNFVGMLEAAPWMISLIQEGIDNIEQLGAEVQLIASNMAQLFKRVDTLQPLNQVTGDLQVLHISDIHNNPVALKYVMQLVDSFNVDLVIDSGDITDYGTPIEGNLLTKIDQLKVPYIFVAGNHDSPAIIKQMKEFDNVIIIESNVINIKGLKIVGVDDPAADSKQMKPLTGEKMQESRQTVNKLVTKLKKSPDIVVVHEFRQAISVLGEIPLLLHGHDHSFKIYNKEGTMVVDAGTTGAAGIRGFEAKEEIPYSVALLHYNQSKVGNQLKAIDIIKFYSRRGGFMLERKLIKQQIKNKRKEEQDE</sequence>
<dbReference type="Pfam" id="PF00149">
    <property type="entry name" value="Metallophos"/>
    <property type="match status" value="1"/>
</dbReference>
<dbReference type="RefSeq" id="WP_015327263.1">
    <property type="nucleotide sequence ID" value="NC_019978.1"/>
</dbReference>
<reference evidence="6" key="1">
    <citation type="submission" date="2012-02" db="EMBL/GenBank/DDBJ databases">
        <title>The complete genome of Halobacteroides halobius DSM 5150.</title>
        <authorList>
            <person name="Lucas S."/>
            <person name="Copeland A."/>
            <person name="Lapidus A."/>
            <person name="Glavina del Rio T."/>
            <person name="Dalin E."/>
            <person name="Tice H."/>
            <person name="Bruce D."/>
            <person name="Goodwin L."/>
            <person name="Pitluck S."/>
            <person name="Peters L."/>
            <person name="Mikhailova N."/>
            <person name="Gu W."/>
            <person name="Kyrpides N."/>
            <person name="Mavromatis K."/>
            <person name="Ivanova N."/>
            <person name="Brettin T."/>
            <person name="Detter J.C."/>
            <person name="Han C."/>
            <person name="Larimer F."/>
            <person name="Land M."/>
            <person name="Hauser L."/>
            <person name="Markowitz V."/>
            <person name="Cheng J.-F."/>
            <person name="Hugenholtz P."/>
            <person name="Woyke T."/>
            <person name="Wu D."/>
            <person name="Tindall B."/>
            <person name="Pomrenke H."/>
            <person name="Brambilla E."/>
            <person name="Klenk H.-P."/>
            <person name="Eisen J.A."/>
        </authorList>
    </citation>
    <scope>NUCLEOTIDE SEQUENCE [LARGE SCALE GENOMIC DNA]</scope>
    <source>
        <strain evidence="6">ATCC 35273 / DSM 5150 / MD-1</strain>
    </source>
</reference>
<keyword evidence="2" id="KW-0378">Hydrolase</keyword>
<evidence type="ECO:0000256" key="2">
    <source>
        <dbReference type="ARBA" id="ARBA00022801"/>
    </source>
</evidence>
<dbReference type="PANTHER" id="PTHR31302:SF31">
    <property type="entry name" value="PHOSPHODIESTERASE YAEI"/>
    <property type="match status" value="1"/>
</dbReference>
<organism evidence="5 6">
    <name type="scientific">Halobacteroides halobius (strain ATCC 35273 / DSM 5150 / MD-1)</name>
    <dbReference type="NCBI Taxonomy" id="748449"/>
    <lineage>
        <taxon>Bacteria</taxon>
        <taxon>Bacillati</taxon>
        <taxon>Bacillota</taxon>
        <taxon>Clostridia</taxon>
        <taxon>Halanaerobiales</taxon>
        <taxon>Halobacteroidaceae</taxon>
        <taxon>Halobacteroides</taxon>
    </lineage>
</organism>
<name>L0K948_HALHC</name>
<gene>
    <name evidence="5" type="ordered locus">Halha_1608</name>
</gene>
<evidence type="ECO:0000256" key="1">
    <source>
        <dbReference type="ARBA" id="ARBA00022723"/>
    </source>
</evidence>
<dbReference type="InterPro" id="IPR051158">
    <property type="entry name" value="Metallophosphoesterase_sf"/>
</dbReference>
<keyword evidence="3" id="KW-0812">Transmembrane</keyword>
<dbReference type="Gene3D" id="3.60.21.10">
    <property type="match status" value="1"/>
</dbReference>
<dbReference type="STRING" id="748449.Halha_1608"/>
<dbReference type="OrthoDB" id="5464520at2"/>
<dbReference type="Proteomes" id="UP000010880">
    <property type="component" value="Chromosome"/>
</dbReference>